<reference evidence="10 11" key="1">
    <citation type="submission" date="2021-05" db="EMBL/GenBank/DDBJ databases">
        <title>A Polyphasic approach of four new species of the genus Ohtaekwangia: Ohtaekwangia histidinii sp. nov., Ohtaekwangia cretensis sp. nov., Ohtaekwangia indiensis sp. nov., Ohtaekwangia reichenbachii sp. nov. from diverse environment.</title>
        <authorList>
            <person name="Octaviana S."/>
        </authorList>
    </citation>
    <scope>NUCLEOTIDE SEQUENCE [LARGE SCALE GENOMIC DNA]</scope>
    <source>
        <strain evidence="10 11">PWU4</strain>
    </source>
</reference>
<evidence type="ECO:0000259" key="9">
    <source>
        <dbReference type="PROSITE" id="PS50106"/>
    </source>
</evidence>
<dbReference type="SUPFAM" id="SSF50156">
    <property type="entry name" value="PDZ domain-like"/>
    <property type="match status" value="2"/>
</dbReference>
<evidence type="ECO:0000256" key="1">
    <source>
        <dbReference type="ARBA" id="ARBA00010541"/>
    </source>
</evidence>
<dbReference type="InterPro" id="IPR011782">
    <property type="entry name" value="Pept_S1C_Do"/>
</dbReference>
<feature type="domain" description="PDZ" evidence="9">
    <location>
        <begin position="298"/>
        <end position="389"/>
    </location>
</feature>
<evidence type="ECO:0000256" key="3">
    <source>
        <dbReference type="ARBA" id="ARBA00022729"/>
    </source>
</evidence>
<feature type="binding site" evidence="8">
    <location>
        <position position="147"/>
    </location>
    <ligand>
        <name>substrate</name>
    </ligand>
</feature>
<keyword evidence="5" id="KW-0378">Hydrolase</keyword>
<feature type="binding site" evidence="8">
    <location>
        <position position="77"/>
    </location>
    <ligand>
        <name>substrate</name>
    </ligand>
</feature>
<comment type="caution">
    <text evidence="10">The sequence shown here is derived from an EMBL/GenBank/DDBJ whole genome shotgun (WGS) entry which is preliminary data.</text>
</comment>
<evidence type="ECO:0000256" key="2">
    <source>
        <dbReference type="ARBA" id="ARBA00022670"/>
    </source>
</evidence>
<keyword evidence="2" id="KW-0645">Protease</keyword>
<evidence type="ECO:0000256" key="6">
    <source>
        <dbReference type="ARBA" id="ARBA00022825"/>
    </source>
</evidence>
<evidence type="ECO:0000256" key="4">
    <source>
        <dbReference type="ARBA" id="ARBA00022737"/>
    </source>
</evidence>
<dbReference type="Gene3D" id="2.40.10.120">
    <property type="match status" value="1"/>
</dbReference>
<dbReference type="InterPro" id="IPR001940">
    <property type="entry name" value="Peptidase_S1C"/>
</dbReference>
<dbReference type="PRINTS" id="PR00834">
    <property type="entry name" value="PROTEASES2C"/>
</dbReference>
<dbReference type="InterPro" id="IPR036034">
    <property type="entry name" value="PDZ_sf"/>
</dbReference>
<feature type="binding site" evidence="8">
    <location>
        <position position="177"/>
    </location>
    <ligand>
        <name>substrate</name>
    </ligand>
</feature>
<dbReference type="SUPFAM" id="SSF50494">
    <property type="entry name" value="Trypsin-like serine proteases"/>
    <property type="match status" value="1"/>
</dbReference>
<keyword evidence="6" id="KW-0720">Serine protease</keyword>
<evidence type="ECO:0000256" key="5">
    <source>
        <dbReference type="ARBA" id="ARBA00022801"/>
    </source>
</evidence>
<dbReference type="InterPro" id="IPR001478">
    <property type="entry name" value="PDZ"/>
</dbReference>
<keyword evidence="11" id="KW-1185">Reference proteome</keyword>
<feature type="active site" description="Charge relay system" evidence="7">
    <location>
        <position position="177"/>
    </location>
</feature>
<dbReference type="Gene3D" id="2.30.42.10">
    <property type="match status" value="2"/>
</dbReference>
<comment type="similarity">
    <text evidence="1">Belongs to the peptidase S1C family.</text>
</comment>
<dbReference type="PROSITE" id="PS50106">
    <property type="entry name" value="PDZ"/>
    <property type="match status" value="1"/>
</dbReference>
<accession>A0AAP2DI33</accession>
<gene>
    <name evidence="10" type="ORF">KK083_07560</name>
</gene>
<feature type="active site" description="Charge relay system" evidence="7">
    <location>
        <position position="254"/>
    </location>
</feature>
<keyword evidence="3" id="KW-0732">Signal</keyword>
<dbReference type="GO" id="GO:0042597">
    <property type="term" value="C:periplasmic space"/>
    <property type="evidence" value="ECO:0007669"/>
    <property type="project" value="TreeGrafter"/>
</dbReference>
<dbReference type="GO" id="GO:0006515">
    <property type="term" value="P:protein quality control for misfolded or incompletely synthesized proteins"/>
    <property type="evidence" value="ECO:0007669"/>
    <property type="project" value="TreeGrafter"/>
</dbReference>
<feature type="active site" description="Charge relay system" evidence="7">
    <location>
        <position position="147"/>
    </location>
</feature>
<dbReference type="InterPro" id="IPR009003">
    <property type="entry name" value="Peptidase_S1_PA"/>
</dbReference>
<evidence type="ECO:0000313" key="10">
    <source>
        <dbReference type="EMBL" id="MBT1696725.1"/>
    </source>
</evidence>
<proteinExistence type="inferred from homology"/>
<dbReference type="NCBIfam" id="TIGR02037">
    <property type="entry name" value="degP_htrA_DO"/>
    <property type="match status" value="1"/>
</dbReference>
<dbReference type="Pfam" id="PF13180">
    <property type="entry name" value="PDZ_2"/>
    <property type="match status" value="1"/>
</dbReference>
<evidence type="ECO:0000256" key="7">
    <source>
        <dbReference type="PIRSR" id="PIRSR611782-1"/>
    </source>
</evidence>
<evidence type="ECO:0000313" key="11">
    <source>
        <dbReference type="Proteomes" id="UP001319200"/>
    </source>
</evidence>
<dbReference type="SMART" id="SM00228">
    <property type="entry name" value="PDZ"/>
    <property type="match status" value="2"/>
</dbReference>
<dbReference type="PANTHER" id="PTHR22939">
    <property type="entry name" value="SERINE PROTEASE FAMILY S1C HTRA-RELATED"/>
    <property type="match status" value="1"/>
</dbReference>
<name>A0AAP2DI33_9BACT</name>
<organism evidence="10 11">
    <name type="scientific">Chryseosolibacter histidini</name>
    <dbReference type="NCBI Taxonomy" id="2782349"/>
    <lineage>
        <taxon>Bacteria</taxon>
        <taxon>Pseudomonadati</taxon>
        <taxon>Bacteroidota</taxon>
        <taxon>Cytophagia</taxon>
        <taxon>Cytophagales</taxon>
        <taxon>Chryseotaleaceae</taxon>
        <taxon>Chryseosolibacter</taxon>
    </lineage>
</organism>
<dbReference type="EMBL" id="JAHESF010000005">
    <property type="protein sequence ID" value="MBT1696725.1"/>
    <property type="molecule type" value="Genomic_DNA"/>
</dbReference>
<dbReference type="Proteomes" id="UP001319200">
    <property type="component" value="Unassembled WGS sequence"/>
</dbReference>
<dbReference type="AlphaFoldDB" id="A0AAP2DI33"/>
<dbReference type="Pfam" id="PF13365">
    <property type="entry name" value="Trypsin_2"/>
    <property type="match status" value="1"/>
</dbReference>
<sequence>MKRTILAIILSAVLGSATTVGILELIEKDDSVKIEYINSTPVKNVSVKGAAATKVDPMDFTAVAEKVMPSVVHIKSESRVSGPEQTFEHRQLPDPFRDFFDDHMLDNFFGPRFWHQRPHGNNGPMLRIGTGSGVIINENGYIVTNNHVIDQADDIEITLDDNRMFKADVIGTDPSTDLALLKIDAKNLQALPLVDSDSAKVGEWVLAVGNPFNLNSTVTAGIISAKGRTLNILDDKSAVESFIQTDAAINQGNSGGALVNLQGGLVGICSAIASPTGAYAGYGFAVPTNIVKKVVEDLLAYGEVQRGALGIMITDVNRNLVKEKNLEVATGVYVDSLLENSAAGQAGVKPGDVILEVDGRKVRTSSELRELIARHHPGDKVKLKVDRFGKVNDFTITLTSPEGKSKTSRKDLPPVLSSLGAALRDADEKTCQRLGIDGGVEVTKLFSGKLSRTGMKEGFIITAVDGKKVDSIQELSSKLRSKKDGEGVMLEGVYEAGSGTYYYAFGV</sequence>
<dbReference type="RefSeq" id="WP_254162112.1">
    <property type="nucleotide sequence ID" value="NZ_JAHESF010000005.1"/>
</dbReference>
<dbReference type="PANTHER" id="PTHR22939:SF129">
    <property type="entry name" value="SERINE PROTEASE HTRA2, MITOCHONDRIAL"/>
    <property type="match status" value="1"/>
</dbReference>
<dbReference type="GO" id="GO:0004252">
    <property type="term" value="F:serine-type endopeptidase activity"/>
    <property type="evidence" value="ECO:0007669"/>
    <property type="project" value="InterPro"/>
</dbReference>
<keyword evidence="4" id="KW-0677">Repeat</keyword>
<evidence type="ECO:0000256" key="8">
    <source>
        <dbReference type="PIRSR" id="PIRSR611782-2"/>
    </source>
</evidence>
<protein>
    <submittedName>
        <fullName evidence="10">Do family serine endopeptidase</fullName>
    </submittedName>
</protein>
<feature type="binding site" evidence="8">
    <location>
        <begin position="252"/>
        <end position="254"/>
    </location>
    <ligand>
        <name>substrate</name>
    </ligand>
</feature>